<feature type="transmembrane region" description="Helical" evidence="10">
    <location>
        <begin position="1208"/>
        <end position="1233"/>
    </location>
</feature>
<feature type="domain" description="ABC transporter" evidence="12">
    <location>
        <begin position="758"/>
        <end position="992"/>
    </location>
</feature>
<feature type="transmembrane region" description="Helical" evidence="10">
    <location>
        <begin position="2001"/>
        <end position="2023"/>
    </location>
</feature>
<keyword evidence="8 10" id="KW-0472">Membrane</keyword>
<dbReference type="FunFam" id="3.40.50.300:FF:002275">
    <property type="entry name" value="ATP-binding cassette, subfamily A (ABC1), member 16"/>
    <property type="match status" value="1"/>
</dbReference>
<dbReference type="PANTHER" id="PTHR19229">
    <property type="entry name" value="ATP-BINDING CASSETTE TRANSPORTER SUBFAMILY A ABCA"/>
    <property type="match status" value="1"/>
</dbReference>
<evidence type="ECO:0000256" key="10">
    <source>
        <dbReference type="SAM" id="Phobius"/>
    </source>
</evidence>
<dbReference type="FunFam" id="3.40.50.300:FF:000335">
    <property type="entry name" value="ATP binding cassette subfamily A member 5"/>
    <property type="match status" value="1"/>
</dbReference>
<feature type="transmembrane region" description="Helical" evidence="10">
    <location>
        <begin position="1475"/>
        <end position="1496"/>
    </location>
</feature>
<evidence type="ECO:0000256" key="1">
    <source>
        <dbReference type="ARBA" id="ARBA00004141"/>
    </source>
</evidence>
<feature type="domain" description="ABC transporter" evidence="12">
    <location>
        <begin position="1600"/>
        <end position="1836"/>
    </location>
</feature>
<evidence type="ECO:0000256" key="9">
    <source>
        <dbReference type="SAM" id="MobiDB-lite"/>
    </source>
</evidence>
<keyword evidence="7 10" id="KW-1133">Transmembrane helix</keyword>
<evidence type="ECO:0000256" key="5">
    <source>
        <dbReference type="ARBA" id="ARBA00022741"/>
    </source>
</evidence>
<comment type="similarity">
    <text evidence="2">Belongs to the ABC transporter superfamily. ABCA family.</text>
</comment>
<feature type="transmembrane region" description="Helical" evidence="10">
    <location>
        <begin position="1352"/>
        <end position="1376"/>
    </location>
</feature>
<reference evidence="13" key="1">
    <citation type="submission" date="2021-01" db="EMBL/GenBank/DDBJ databases">
        <authorList>
            <person name="Corre E."/>
            <person name="Pelletier E."/>
            <person name="Niang G."/>
            <person name="Scheremetjew M."/>
            <person name="Finn R."/>
            <person name="Kale V."/>
            <person name="Holt S."/>
            <person name="Cochrane G."/>
            <person name="Meng A."/>
            <person name="Brown T."/>
            <person name="Cohen L."/>
        </authorList>
    </citation>
    <scope>NUCLEOTIDE SEQUENCE</scope>
    <source>
        <strain evidence="13">CCMP1510</strain>
    </source>
</reference>
<keyword evidence="11" id="KW-0732">Signal</keyword>
<feature type="transmembrane region" description="Helical" evidence="10">
    <location>
        <begin position="486"/>
        <end position="505"/>
    </location>
</feature>
<gene>
    <name evidence="13" type="ORF">ALAG00032_LOCUS10878</name>
</gene>
<dbReference type="PROSITE" id="PS50893">
    <property type="entry name" value="ABC_TRANSPORTER_2"/>
    <property type="match status" value="2"/>
</dbReference>
<protein>
    <recommendedName>
        <fullName evidence="12">ABC transporter domain-containing protein</fullName>
    </recommendedName>
</protein>
<evidence type="ECO:0000256" key="6">
    <source>
        <dbReference type="ARBA" id="ARBA00022840"/>
    </source>
</evidence>
<feature type="transmembrane region" description="Helical" evidence="10">
    <location>
        <begin position="556"/>
        <end position="574"/>
    </location>
</feature>
<dbReference type="SUPFAM" id="SSF52540">
    <property type="entry name" value="P-loop containing nucleoside triphosphate hydrolases"/>
    <property type="match status" value="2"/>
</dbReference>
<feature type="chain" id="PRO_5031202386" description="ABC transporter domain-containing protein" evidence="11">
    <location>
        <begin position="20"/>
        <end position="2029"/>
    </location>
</feature>
<dbReference type="Pfam" id="PF12698">
    <property type="entry name" value="ABC2_membrane_3"/>
    <property type="match status" value="1"/>
</dbReference>
<dbReference type="GO" id="GO:0005524">
    <property type="term" value="F:ATP binding"/>
    <property type="evidence" value="ECO:0007669"/>
    <property type="project" value="UniProtKB-KW"/>
</dbReference>
<dbReference type="InterPro" id="IPR027417">
    <property type="entry name" value="P-loop_NTPase"/>
</dbReference>
<name>A0A7S3JZX1_9STRA</name>
<dbReference type="Pfam" id="PF00005">
    <property type="entry name" value="ABC_tran"/>
    <property type="match status" value="2"/>
</dbReference>
<dbReference type="GO" id="GO:0016887">
    <property type="term" value="F:ATP hydrolysis activity"/>
    <property type="evidence" value="ECO:0007669"/>
    <property type="project" value="InterPro"/>
</dbReference>
<feature type="transmembrane region" description="Helical" evidence="10">
    <location>
        <begin position="1975"/>
        <end position="1995"/>
    </location>
</feature>
<feature type="transmembrane region" description="Helical" evidence="10">
    <location>
        <begin position="1176"/>
        <end position="1196"/>
    </location>
</feature>
<dbReference type="GO" id="GO:0005319">
    <property type="term" value="F:lipid transporter activity"/>
    <property type="evidence" value="ECO:0007669"/>
    <property type="project" value="TreeGrafter"/>
</dbReference>
<dbReference type="PANTHER" id="PTHR19229:SF250">
    <property type="entry name" value="ABC TRANSPORTER DOMAIN-CONTAINING PROTEIN-RELATED"/>
    <property type="match status" value="1"/>
</dbReference>
<keyword evidence="4 10" id="KW-0812">Transmembrane</keyword>
<feature type="transmembrane region" description="Helical" evidence="10">
    <location>
        <begin position="674"/>
        <end position="696"/>
    </location>
</feature>
<feature type="region of interest" description="Disordered" evidence="9">
    <location>
        <begin position="297"/>
        <end position="319"/>
    </location>
</feature>
<dbReference type="InterPro" id="IPR003593">
    <property type="entry name" value="AAA+_ATPase"/>
</dbReference>
<sequence>MRGLRFAIALLVSVYGDSCEWMNSGWSRDVDGENIELWGGFDTDCGNLRCDTNTETLWLLRKNERESLDRSKQIKSHDSQERSYCAILTSDGRYARHARGEVGTRREEFAFKEKVYEYEDEIGSTISDGSLQANTYGSTLYNNCLEACGSTCAELASDDDDSIFDQLYNALLSEPNVAPQICFERRSNEQESFVTETFKIYVIFMGLLVIIPFYFACAVSQRRCLGYKRLNFIRNEFDDRCPCLARILRRAVCLCSCSCCNCTRLLRWCCHCCFRRNRNVSESRIVVNDDVEDEGVAMTQQPGPAEAPLNQEGSFSSENNKPGPAGFWTQLRLVLWQIFSEKKRDYSGIAKQALFPSSVFIAFWMLYIIMGVTGLGNRWNKSNPNFKRKDGDTRDYQRGQILSSGILESFAAQLAFISIMQHVIVGLVVTHHAKLLESIRMAGLRDSVYWIAHFIADGIVMGCVAAFFIAIIASPGLFRFAGFADSPFGIIFALHWVYIVALIALSFSATVLLPSATIASLFSVILQIFVIVAFFLLAPDNENKLGALPRVSPRVQRAWCILPQFAYSLAVFGFQSNRIRFCRIVATITGQPPFRGDKYTCNYDQDDDEYFFDYRDAKRKYRNALTEYLNVYNATCADDDNFSTNYTAQCSVQGPFSEFPQYYDQEFGRMSDKYLGSLFGMLFFDIVLYLVLAWYLNQVVPWSEYGTPKPWYFIFLPSYWRSIFCTNSSIFRDLKSIEVSQEYNEAIQPRANNDNVVVTVNKLYKSFGTFKAVDGISFTIASSEIFCILGHNGSGKTTTISCLTGLMAPDHNLETSVDIFGCNILTANGMHRLRSTLGVCPQHDILFSKLTLKEHIMFFSRLKGKSQIAAERDARNLLRVFHLVDRATHLGSELSGGQKRKLSTAIALAGSSRMVVLDEPTAGMDPLARRELWTLLRSVRHNRALLLTTHYMDEAEVLGDRTAIMVAGKIATSGTLSFLKQHFSPYSIACNSSKGAEAYRLEVYLGEEGNVSDIDDLIMTTADNDDKSSTFAERVSDEDNEIKFAKESQLVMKYNISLSSDDDMRHLAHILQTLDDTHKSTVNRYALTATTLEDVFLKVGQSAEIHNAARLDHGNSIILNQLKARSGSLDLEANTNAHDHVDVNMTDNHRSTMIVLRQMLAVLNLRIDQNVRSVRTLAIIMTPSAVGIIVLSLASVGKLDKEEYWSELVNVTVALCIVGSYLVVPGLLAWPIVAERQLRLRNLISISGCDARSFWLGTLISDIALVFISVSALLIAIAASGMAFRRRNRTYTLDFEALSSNPIYINATAPGGVLDGLDQFSAINYLCDEFDDDVFCPERVNEYDRKLWRSNVWLWLLFPAYAITLPTFSHIMSYGFLEPMICVGAFPVINLIGFIVGPLVFIIVFSLLFGGTLNGTDAIQIVNWNFNEIMGAFGWLTAVLSPVGNLFVFLLRASGLSFIPRAGWTSSDESPNWPSYWACFILLMIQAVIFESLTYIKDRIETRPLRYIKSRFSEYRLTNLDVDVLAERRRVLALLVNDQEVTDDIEETEAEISHHSKLIRTFKMIAKFIDDARVALCYELPESEHPPKLRSSEITGVATIEMRKIYPPRRFGAKAVEAVQNVTFAVDQGECFGLLGSNGAGKSSLFSCLTRVIEPTSGDSKIFGISTLTNFSKASMHLSVVNQNNTLWENLSCYDHLKFFARLRLSGQGKNADVLKLVETTLAAVELNKHASKLAGNLSGGMKRKLCCACALVADPRVVLLDEPSAGLDPVSQRNLWNLLRKSMQGRSVIITTHSMLEADVLCDRIGIMCFGQLKCIGTPAHLKERYTSGYDLILRLDESLFVAKESFENAKERIDEYIQNAFSKHTTAPRLVATDANTITYELGCSPHLLSNAFNSLNSESCKLLGITNFVVNLASMEKVFLNIVAQSEIAHNEELGRKVASELDEDDDALNIDFYESTCCGCSKYAHRIFCRWNCAMCCSCTIYFIVGFAEILPWFVPAFYVCVIALFACIGNIVGMNMCFRRDDDG</sequence>
<feature type="transmembrane region" description="Helical" evidence="10">
    <location>
        <begin position="450"/>
        <end position="474"/>
    </location>
</feature>
<keyword evidence="3" id="KW-0813">Transport</keyword>
<dbReference type="GO" id="GO:0016020">
    <property type="term" value="C:membrane"/>
    <property type="evidence" value="ECO:0007669"/>
    <property type="project" value="UniProtKB-SubCell"/>
</dbReference>
<evidence type="ECO:0000256" key="7">
    <source>
        <dbReference type="ARBA" id="ARBA00022989"/>
    </source>
</evidence>
<evidence type="ECO:0000256" key="2">
    <source>
        <dbReference type="ARBA" id="ARBA00008869"/>
    </source>
</evidence>
<dbReference type="InterPro" id="IPR026082">
    <property type="entry name" value="ABCA"/>
</dbReference>
<evidence type="ECO:0000313" key="13">
    <source>
        <dbReference type="EMBL" id="CAE0370114.1"/>
    </source>
</evidence>
<feature type="transmembrane region" description="Helical" evidence="10">
    <location>
        <begin position="410"/>
        <end position="429"/>
    </location>
</feature>
<dbReference type="EMBL" id="HBIJ01016317">
    <property type="protein sequence ID" value="CAE0370114.1"/>
    <property type="molecule type" value="Transcribed_RNA"/>
</dbReference>
<feature type="transmembrane region" description="Helical" evidence="10">
    <location>
        <begin position="1253"/>
        <end position="1279"/>
    </location>
</feature>
<keyword evidence="6" id="KW-0067">ATP-binding</keyword>
<feature type="transmembrane region" description="Helical" evidence="10">
    <location>
        <begin position="1432"/>
        <end position="1455"/>
    </location>
</feature>
<evidence type="ECO:0000256" key="8">
    <source>
        <dbReference type="ARBA" id="ARBA00023136"/>
    </source>
</evidence>
<dbReference type="InterPro" id="IPR003439">
    <property type="entry name" value="ABC_transporter-like_ATP-bd"/>
</dbReference>
<feature type="transmembrane region" description="Helical" evidence="10">
    <location>
        <begin position="353"/>
        <end position="375"/>
    </location>
</feature>
<evidence type="ECO:0000256" key="11">
    <source>
        <dbReference type="SAM" id="SignalP"/>
    </source>
</evidence>
<dbReference type="InterPro" id="IPR013525">
    <property type="entry name" value="ABC2_TM"/>
</dbReference>
<dbReference type="GO" id="GO:0140359">
    <property type="term" value="F:ABC-type transporter activity"/>
    <property type="evidence" value="ECO:0007669"/>
    <property type="project" value="InterPro"/>
</dbReference>
<dbReference type="SMART" id="SM00382">
    <property type="entry name" value="AAA"/>
    <property type="match status" value="2"/>
</dbReference>
<feature type="transmembrane region" description="Helical" evidence="10">
    <location>
        <begin position="200"/>
        <end position="219"/>
    </location>
</feature>
<feature type="transmembrane region" description="Helical" evidence="10">
    <location>
        <begin position="1388"/>
        <end position="1411"/>
    </location>
</feature>
<proteinExistence type="inferred from homology"/>
<dbReference type="CDD" id="cd03263">
    <property type="entry name" value="ABC_subfamily_A"/>
    <property type="match status" value="2"/>
</dbReference>
<feature type="transmembrane region" description="Helical" evidence="10">
    <location>
        <begin position="512"/>
        <end position="536"/>
    </location>
</feature>
<comment type="subcellular location">
    <subcellularLocation>
        <location evidence="1">Membrane</location>
        <topology evidence="1">Multi-pass membrane protein</topology>
    </subcellularLocation>
</comment>
<dbReference type="Gene3D" id="3.40.50.300">
    <property type="entry name" value="P-loop containing nucleotide triphosphate hydrolases"/>
    <property type="match status" value="2"/>
</dbReference>
<feature type="signal peptide" evidence="11">
    <location>
        <begin position="1"/>
        <end position="19"/>
    </location>
</feature>
<evidence type="ECO:0000256" key="3">
    <source>
        <dbReference type="ARBA" id="ARBA00022448"/>
    </source>
</evidence>
<organism evidence="13">
    <name type="scientific">Aureoumbra lagunensis</name>
    <dbReference type="NCBI Taxonomy" id="44058"/>
    <lineage>
        <taxon>Eukaryota</taxon>
        <taxon>Sar</taxon>
        <taxon>Stramenopiles</taxon>
        <taxon>Ochrophyta</taxon>
        <taxon>Pelagophyceae</taxon>
        <taxon>Pelagomonadales</taxon>
        <taxon>Aureoumbra</taxon>
    </lineage>
</organism>
<evidence type="ECO:0000256" key="4">
    <source>
        <dbReference type="ARBA" id="ARBA00022692"/>
    </source>
</evidence>
<keyword evidence="5" id="KW-0547">Nucleotide-binding</keyword>
<evidence type="ECO:0000259" key="12">
    <source>
        <dbReference type="PROSITE" id="PS50893"/>
    </source>
</evidence>
<accession>A0A7S3JZX1</accession>